<protein>
    <submittedName>
        <fullName evidence="2">Uncharacterized protein</fullName>
    </submittedName>
</protein>
<evidence type="ECO:0000313" key="2">
    <source>
        <dbReference type="EMBL" id="MBM7852022.1"/>
    </source>
</evidence>
<accession>A0ABS2TB49</accession>
<keyword evidence="1" id="KW-0472">Membrane</keyword>
<keyword evidence="3" id="KW-1185">Reference proteome</keyword>
<name>A0ABS2TB49_9HYPH</name>
<feature type="transmembrane region" description="Helical" evidence="1">
    <location>
        <begin position="7"/>
        <end position="34"/>
    </location>
</feature>
<keyword evidence="1" id="KW-0812">Transmembrane</keyword>
<evidence type="ECO:0000256" key="1">
    <source>
        <dbReference type="SAM" id="Phobius"/>
    </source>
</evidence>
<organism evidence="2 3">
    <name type="scientific">Methylopila capsulata</name>
    <dbReference type="NCBI Taxonomy" id="61654"/>
    <lineage>
        <taxon>Bacteria</taxon>
        <taxon>Pseudomonadati</taxon>
        <taxon>Pseudomonadota</taxon>
        <taxon>Alphaproteobacteria</taxon>
        <taxon>Hyphomicrobiales</taxon>
        <taxon>Methylopilaceae</taxon>
        <taxon>Methylopila</taxon>
    </lineage>
</organism>
<dbReference type="Proteomes" id="UP000758856">
    <property type="component" value="Unassembled WGS sequence"/>
</dbReference>
<proteinExistence type="predicted"/>
<evidence type="ECO:0000313" key="3">
    <source>
        <dbReference type="Proteomes" id="UP000758856"/>
    </source>
</evidence>
<gene>
    <name evidence="2" type="ORF">JOD31_002264</name>
</gene>
<dbReference type="RefSeq" id="WP_271206172.1">
    <property type="nucleotide sequence ID" value="NZ_BSFF01000003.1"/>
</dbReference>
<dbReference type="EMBL" id="JAFBCY010000003">
    <property type="protein sequence ID" value="MBM7852022.1"/>
    <property type="molecule type" value="Genomic_DNA"/>
</dbReference>
<comment type="caution">
    <text evidence="2">The sequence shown here is derived from an EMBL/GenBank/DDBJ whole genome shotgun (WGS) entry which is preliminary data.</text>
</comment>
<reference evidence="2 3" key="1">
    <citation type="submission" date="2021-01" db="EMBL/GenBank/DDBJ databases">
        <title>Genomic Encyclopedia of Type Strains, Phase IV (KMG-IV): sequencing the most valuable type-strain genomes for metagenomic binning, comparative biology and taxonomic classification.</title>
        <authorList>
            <person name="Goeker M."/>
        </authorList>
    </citation>
    <scope>NUCLEOTIDE SEQUENCE [LARGE SCALE GENOMIC DNA]</scope>
    <source>
        <strain evidence="2 3">DSM 6130</strain>
    </source>
</reference>
<sequence>MDRTGGWNLVLGIVGGAIELGSVMAFFGALVLWADAFGAV</sequence>
<keyword evidence="1" id="KW-1133">Transmembrane helix</keyword>